<organism evidence="1 2">
    <name type="scientific">Choanephora cucurbitarum</name>
    <dbReference type="NCBI Taxonomy" id="101091"/>
    <lineage>
        <taxon>Eukaryota</taxon>
        <taxon>Fungi</taxon>
        <taxon>Fungi incertae sedis</taxon>
        <taxon>Mucoromycota</taxon>
        <taxon>Mucoromycotina</taxon>
        <taxon>Mucoromycetes</taxon>
        <taxon>Mucorales</taxon>
        <taxon>Mucorineae</taxon>
        <taxon>Choanephoraceae</taxon>
        <taxon>Choanephoroideae</taxon>
        <taxon>Choanephora</taxon>
    </lineage>
</organism>
<evidence type="ECO:0000313" key="1">
    <source>
        <dbReference type="EMBL" id="OBZ81924.1"/>
    </source>
</evidence>
<keyword evidence="2" id="KW-1185">Reference proteome</keyword>
<gene>
    <name evidence="1" type="ORF">A0J61_10027</name>
</gene>
<feature type="non-terminal residue" evidence="1">
    <location>
        <position position="27"/>
    </location>
</feature>
<dbReference type="EMBL" id="LUGH01001006">
    <property type="protein sequence ID" value="OBZ81924.1"/>
    <property type="molecule type" value="Genomic_DNA"/>
</dbReference>
<sequence>MLFSKITSTSTVVTRPITKRFYAATNE</sequence>
<comment type="caution">
    <text evidence="1">The sequence shown here is derived from an EMBL/GenBank/DDBJ whole genome shotgun (WGS) entry which is preliminary data.</text>
</comment>
<name>A0A1C7N3L6_9FUNG</name>
<proteinExistence type="predicted"/>
<evidence type="ECO:0000313" key="2">
    <source>
        <dbReference type="Proteomes" id="UP000093000"/>
    </source>
</evidence>
<dbReference type="Proteomes" id="UP000093000">
    <property type="component" value="Unassembled WGS sequence"/>
</dbReference>
<accession>A0A1C7N3L6</accession>
<reference evidence="1 2" key="1">
    <citation type="submission" date="2016-03" db="EMBL/GenBank/DDBJ databases">
        <title>Choanephora cucurbitarum.</title>
        <authorList>
            <person name="Min B."/>
            <person name="Park H."/>
            <person name="Park J.-H."/>
            <person name="Shin H.-D."/>
            <person name="Choi I.-G."/>
        </authorList>
    </citation>
    <scope>NUCLEOTIDE SEQUENCE [LARGE SCALE GENOMIC DNA]</scope>
    <source>
        <strain evidence="1 2">KUS-F28377</strain>
    </source>
</reference>
<dbReference type="InParanoid" id="A0A1C7N3L6"/>
<dbReference type="AlphaFoldDB" id="A0A1C7N3L6"/>
<protein>
    <submittedName>
        <fullName evidence="1">Uncharacterized protein</fullName>
    </submittedName>
</protein>